<proteinExistence type="inferred from homology"/>
<dbReference type="PANTHER" id="PTHR46017:SF1">
    <property type="entry name" value="ALPHA-MANNOSIDASE 2C1"/>
    <property type="match status" value="1"/>
</dbReference>
<evidence type="ECO:0000256" key="2">
    <source>
        <dbReference type="ARBA" id="ARBA00022723"/>
    </source>
</evidence>
<dbReference type="Pfam" id="PF09261">
    <property type="entry name" value="Alpha-mann_mid"/>
    <property type="match status" value="1"/>
</dbReference>
<dbReference type="InterPro" id="IPR011013">
    <property type="entry name" value="Gal_mutarotase_sf_dom"/>
</dbReference>
<dbReference type="SUPFAM" id="SSF88713">
    <property type="entry name" value="Glycoside hydrolase/deacetylase"/>
    <property type="match status" value="1"/>
</dbReference>
<dbReference type="Gene3D" id="1.20.1270.50">
    <property type="entry name" value="Glycoside hydrolase family 38, central domain"/>
    <property type="match status" value="1"/>
</dbReference>
<dbReference type="GO" id="GO:0006013">
    <property type="term" value="P:mannose metabolic process"/>
    <property type="evidence" value="ECO:0007669"/>
    <property type="project" value="InterPro"/>
</dbReference>
<keyword evidence="3 6" id="KW-0378">Hydrolase</keyword>
<dbReference type="SMART" id="SM00872">
    <property type="entry name" value="Alpha-mann_mid"/>
    <property type="match status" value="1"/>
</dbReference>
<keyword evidence="2" id="KW-0479">Metal-binding</keyword>
<dbReference type="GO" id="GO:0009313">
    <property type="term" value="P:oligosaccharide catabolic process"/>
    <property type="evidence" value="ECO:0007669"/>
    <property type="project" value="TreeGrafter"/>
</dbReference>
<dbReference type="GO" id="GO:0046872">
    <property type="term" value="F:metal ion binding"/>
    <property type="evidence" value="ECO:0007669"/>
    <property type="project" value="UniProtKB-KW"/>
</dbReference>
<feature type="domain" description="Glycoside hydrolase family 38 central" evidence="5">
    <location>
        <begin position="410"/>
        <end position="481"/>
    </location>
</feature>
<dbReference type="PANTHER" id="PTHR46017">
    <property type="entry name" value="ALPHA-MANNOSIDASE 2C1"/>
    <property type="match status" value="1"/>
</dbReference>
<dbReference type="GO" id="GO:0030246">
    <property type="term" value="F:carbohydrate binding"/>
    <property type="evidence" value="ECO:0007669"/>
    <property type="project" value="InterPro"/>
</dbReference>
<dbReference type="GO" id="GO:0004559">
    <property type="term" value="F:alpha-mannosidase activity"/>
    <property type="evidence" value="ECO:0007669"/>
    <property type="project" value="InterPro"/>
</dbReference>
<dbReference type="Gene3D" id="2.60.40.10">
    <property type="entry name" value="Immunoglobulins"/>
    <property type="match status" value="1"/>
</dbReference>
<dbReference type="EMBL" id="CP046172">
    <property type="protein sequence ID" value="QIS11354.1"/>
    <property type="molecule type" value="Genomic_DNA"/>
</dbReference>
<evidence type="ECO:0000256" key="4">
    <source>
        <dbReference type="ARBA" id="ARBA00023295"/>
    </source>
</evidence>
<keyword evidence="7" id="KW-1185">Reference proteome</keyword>
<evidence type="ECO:0000313" key="6">
    <source>
        <dbReference type="EMBL" id="QIS11354.1"/>
    </source>
</evidence>
<dbReference type="InterPro" id="IPR037094">
    <property type="entry name" value="Glyco_hydro_38_cen_sf"/>
</dbReference>
<dbReference type="Pfam" id="PF10633">
    <property type="entry name" value="NPCBM_assoc"/>
    <property type="match status" value="1"/>
</dbReference>
<evidence type="ECO:0000256" key="3">
    <source>
        <dbReference type="ARBA" id="ARBA00022801"/>
    </source>
</evidence>
<name>A0A6G9YDW5_9NOCA</name>
<sequence length="1427" mass="152642">MTAQIVAADSTDLFVGSEAEPRQVLRVTLRRAGSCTIEVSGQSVRGSAAVPDGDGQVVVDVPLTIEARPGAELPVAVTAGTARLETAVTVAEPGWTMFMISHFHYDPVWWNTQAAFTQTWELQGNDGTTRPVWEHNGFNLVRAHLTMALSDPDYAFVLAEVDYLKPFWDTFPEYRSVLRDLIAQGRVEIMGGTYNEPNTNLTGSETTIRNLVYGIGYQRSIMGARPRTAWQLDVFGHDPQFPGLVAEAGLSSTSWARGPFHQWGPILNTIHGVGGDARHMQFPAEFEWLSPSGRGVLTHYMPNHYSAGWWMDSSATLTEAEQKVYELFQALKPVAATRNCLLPVGTDYTPPNKWVTEIHRDWNAKYVWPRFICGLPKDFFAAVHAELAERGVRPSPQSRDMNPIYTGKDVSYIDTKQAQRAAETAATDAEKLASCAALLGLGRYPEAALDKVWRHLAFGAHHDGITGSESDQVYIDLVTGWREAHDLAADVRDTALTALIGRIDTAGGGLPVVVVNTLSFTRTDLVRIAMPPGAFRLVDDTGADVPFVVEADTATFVAVDVPGIGWRTWRLLPAETSGAGWASVEADTIGNEFFAVRADLARGGGLTSIRELASGRELLRDGGLGNELRVYEEYPQHPQFGEGPWHLVPTGRVVSSAERPASSLRVERCAAGQRLVVTGVVGEVEYEQVITLWAGLARIDLRTRVIDFTGSDRLLRVKFAVEVPGARPVSEVAGAVIARGFALPDVDSAQAPWTLDNPANTCFALSSTAHLSVHDPDGAELGRAAIAVAEIVVPTLDAAADARDLVVALAGIGVTATTSTAAGSRYGWLDVDSNLPDVRIVLGGPETNPLAAELVARDPRYAAQLRRQLETTGSARLFVPSERAVEQAWVPNADLRDIGALPAVIVAGRDADTLAAEIAALAIEFGAHTAARVTAVEFGATRPLDAYTVGLLSRGMPGFAIDPSGALHLSLMRSCTGWPSGVWLDPPRRRTPDGSAFQLQHWTHEFDYAIVAGAGDWRAVDLVAHGHAFSAPMHARTSGGHAGDLPPTYALLRATPERRVEIQTVKPAGNPSANGAPAELDPAAGLTVRLVETNGLPVRATVFSAFGWIAARHTDLLEQDGRDAVLSIEDNVIVTALDASQIATIVGEPKSYAAERARKTLGRQTETAQPVYSRYWLHNRGPAPLGFLPVTISAGPTVFTATGEPLDSTITIASQYTETAVDALLTVVAPQGWVTEPATRPVTLPPGGHTAFPLTIATPGGVAPGLYFVRAQLAVGADTIEDVLTVLVPGAGTDAVLPPPAGPELDQGTQNAGTAADSARPLGLEITAITESVTVRSGGAAELALRVRSIAGSPIEGEAMPISPWGTWEFVGPGSKGFRVPPNSDGELTFDVAVPPDARPGRWWILVKLMWFGRIQYSPAIPFVVTA</sequence>
<keyword evidence="4" id="KW-0326">Glycosidase</keyword>
<dbReference type="InterPro" id="IPR028995">
    <property type="entry name" value="Glyco_hydro_57/38_cen_sf"/>
</dbReference>
<dbReference type="KEGG" id="nah:F5544_17390"/>
<dbReference type="SUPFAM" id="SSF88688">
    <property type="entry name" value="Families 57/38 glycoside transferase middle domain"/>
    <property type="match status" value="1"/>
</dbReference>
<reference evidence="6 7" key="1">
    <citation type="journal article" date="2019" name="ACS Chem. Biol.">
        <title>Identification and Mobilization of a Cryptic Antibiotic Biosynthesis Gene Locus from a Human-Pathogenic Nocardia Isolate.</title>
        <authorList>
            <person name="Herisse M."/>
            <person name="Ishida K."/>
            <person name="Porter J.L."/>
            <person name="Howden B."/>
            <person name="Hertweck C."/>
            <person name="Stinear T.P."/>
            <person name="Pidot S.J."/>
        </authorList>
    </citation>
    <scope>NUCLEOTIDE SEQUENCE [LARGE SCALE GENOMIC DNA]</scope>
    <source>
        <strain evidence="6 7">AUSMDU00012717</strain>
    </source>
</reference>
<dbReference type="Gene3D" id="2.70.98.30">
    <property type="entry name" value="Golgi alpha-mannosidase II, domain 4"/>
    <property type="match status" value="2"/>
</dbReference>
<dbReference type="Pfam" id="PF01074">
    <property type="entry name" value="Glyco_hydro_38N"/>
    <property type="match status" value="1"/>
</dbReference>
<dbReference type="Gene3D" id="3.20.110.10">
    <property type="entry name" value="Glycoside hydrolase 38, N terminal domain"/>
    <property type="match status" value="1"/>
</dbReference>
<dbReference type="Proteomes" id="UP000503540">
    <property type="component" value="Chromosome"/>
</dbReference>
<dbReference type="InterPro" id="IPR011682">
    <property type="entry name" value="Glyco_hydro_38_C"/>
</dbReference>
<accession>A0A6G9YDW5</accession>
<dbReference type="SUPFAM" id="SSF74650">
    <property type="entry name" value="Galactose mutarotase-like"/>
    <property type="match status" value="2"/>
</dbReference>
<dbReference type="CDD" id="cd10786">
    <property type="entry name" value="GH38N_AMII_like"/>
    <property type="match status" value="1"/>
</dbReference>
<dbReference type="InterPro" id="IPR027291">
    <property type="entry name" value="Glyco_hydro_38_N_sf"/>
</dbReference>
<dbReference type="RefSeq" id="WP_167474186.1">
    <property type="nucleotide sequence ID" value="NZ_CP046172.1"/>
</dbReference>
<gene>
    <name evidence="6" type="ORF">F5544_17390</name>
</gene>
<organism evidence="6 7">
    <name type="scientific">Nocardia arthritidis</name>
    <dbReference type="NCBI Taxonomy" id="228602"/>
    <lineage>
        <taxon>Bacteria</taxon>
        <taxon>Bacillati</taxon>
        <taxon>Actinomycetota</taxon>
        <taxon>Actinomycetes</taxon>
        <taxon>Mycobacteriales</taxon>
        <taxon>Nocardiaceae</taxon>
        <taxon>Nocardia</taxon>
    </lineage>
</organism>
<dbReference type="InterPro" id="IPR000602">
    <property type="entry name" value="Glyco_hydro_38_N"/>
</dbReference>
<dbReference type="InterPro" id="IPR015341">
    <property type="entry name" value="Glyco_hydro_38_cen"/>
</dbReference>
<protein>
    <submittedName>
        <fullName evidence="6">Glycoside hydrolase</fullName>
    </submittedName>
</protein>
<comment type="similarity">
    <text evidence="1">Belongs to the glycosyl hydrolase 38 family.</text>
</comment>
<evidence type="ECO:0000259" key="5">
    <source>
        <dbReference type="SMART" id="SM00872"/>
    </source>
</evidence>
<evidence type="ECO:0000313" key="7">
    <source>
        <dbReference type="Proteomes" id="UP000503540"/>
    </source>
</evidence>
<evidence type="ECO:0000256" key="1">
    <source>
        <dbReference type="ARBA" id="ARBA00009792"/>
    </source>
</evidence>
<dbReference type="InterPro" id="IPR018905">
    <property type="entry name" value="A-galactase_NEW3"/>
</dbReference>
<dbReference type="InterPro" id="IPR011330">
    <property type="entry name" value="Glyco_hydro/deAcase_b/a-brl"/>
</dbReference>
<dbReference type="InterPro" id="IPR013783">
    <property type="entry name" value="Ig-like_fold"/>
</dbReference>
<dbReference type="Pfam" id="PF07748">
    <property type="entry name" value="Glyco_hydro_38C"/>
    <property type="match status" value="1"/>
</dbReference>